<evidence type="ECO:0000313" key="2">
    <source>
        <dbReference type="EMBL" id="DAE24054.1"/>
    </source>
</evidence>
<evidence type="ECO:0000259" key="1">
    <source>
        <dbReference type="Pfam" id="PF14301"/>
    </source>
</evidence>
<sequence length="241" mass="28702">MKFEVNEVKIIEEEDGFKYYGIFDKDNKDWYEELKKFDKDTLKVMYNKDTHLVLSTNKDASMIAPTMVGDVVEEIEYQEVEIAPDNYFVNGKIVKLKECETIKDGKIVFDRDKRIEQIKKELYELRLEYDVAPFEFEVKGVKYLQNNRSIDQSNLTRIVVMCQAMKKTEFENWKFYTKDNSEKYVNLTLQDMLRMANIMQAHTTKAMATETLLSHNLENLTDKELKEYDAKDRYEKAYKNM</sequence>
<reference evidence="2" key="1">
    <citation type="journal article" date="2021" name="Proc. Natl. Acad. Sci. U.S.A.">
        <title>A Catalog of Tens of Thousands of Viruses from Human Metagenomes Reveals Hidden Associations with Chronic Diseases.</title>
        <authorList>
            <person name="Tisza M.J."/>
            <person name="Buck C.B."/>
        </authorList>
    </citation>
    <scope>NUCLEOTIDE SEQUENCE</scope>
    <source>
        <strain evidence="2">Ctg6Y13</strain>
    </source>
</reference>
<accession>A0A8S5QXX8</accession>
<name>A0A8S5QXX8_9CAUD</name>
<proteinExistence type="predicted"/>
<organism evidence="2">
    <name type="scientific">Siphoviridae sp. ctg6Y13</name>
    <dbReference type="NCBI Taxonomy" id="2826419"/>
    <lineage>
        <taxon>Viruses</taxon>
        <taxon>Duplodnaviria</taxon>
        <taxon>Heunggongvirae</taxon>
        <taxon>Uroviricota</taxon>
        <taxon>Caudoviricetes</taxon>
    </lineage>
</organism>
<protein>
    <submittedName>
        <fullName evidence="2">Tail fiber assembly protein</fullName>
    </submittedName>
</protein>
<feature type="domain" description="DUF4376" evidence="1">
    <location>
        <begin position="134"/>
        <end position="225"/>
    </location>
</feature>
<dbReference type="Pfam" id="PF14301">
    <property type="entry name" value="DUF4376"/>
    <property type="match status" value="1"/>
</dbReference>
<dbReference type="InterPro" id="IPR025484">
    <property type="entry name" value="DUF4376"/>
</dbReference>
<dbReference type="EMBL" id="BK015766">
    <property type="protein sequence ID" value="DAE24054.1"/>
    <property type="molecule type" value="Genomic_DNA"/>
</dbReference>